<dbReference type="Proteomes" id="UP000198775">
    <property type="component" value="Unassembled WGS sequence"/>
</dbReference>
<organism evidence="1 2">
    <name type="scientific">Halorientalis persicus</name>
    <dbReference type="NCBI Taxonomy" id="1367881"/>
    <lineage>
        <taxon>Archaea</taxon>
        <taxon>Methanobacteriati</taxon>
        <taxon>Methanobacteriota</taxon>
        <taxon>Stenosarchaea group</taxon>
        <taxon>Halobacteria</taxon>
        <taxon>Halobacteriales</taxon>
        <taxon>Haloarculaceae</taxon>
        <taxon>Halorientalis</taxon>
    </lineage>
</organism>
<feature type="non-terminal residue" evidence="1">
    <location>
        <position position="114"/>
    </location>
</feature>
<proteinExistence type="predicted"/>
<keyword evidence="2" id="KW-1185">Reference proteome</keyword>
<gene>
    <name evidence="1" type="ORF">SAMN05216388_11212</name>
</gene>
<evidence type="ECO:0000313" key="1">
    <source>
        <dbReference type="EMBL" id="SEP35250.1"/>
    </source>
</evidence>
<protein>
    <submittedName>
        <fullName evidence="1">Uncharacterized protein</fullName>
    </submittedName>
</protein>
<sequence length="114" mass="12312">MKRRSALQLGGTMLLTALAGCSLPDSSATSEVVVSKITIRNRLERAAEASILLTDSDEIVLWRTVTVQTTPNQFVTFDDLPAESGKYTLYGHVPNSTSDDPIRADLVEDAGDQS</sequence>
<dbReference type="EMBL" id="FOCX01000121">
    <property type="protein sequence ID" value="SEP35250.1"/>
    <property type="molecule type" value="Genomic_DNA"/>
</dbReference>
<dbReference type="PROSITE" id="PS51257">
    <property type="entry name" value="PROKAR_LIPOPROTEIN"/>
    <property type="match status" value="1"/>
</dbReference>
<evidence type="ECO:0000313" key="2">
    <source>
        <dbReference type="Proteomes" id="UP000198775"/>
    </source>
</evidence>
<accession>A0A1H8X5P8</accession>
<reference evidence="2" key="1">
    <citation type="submission" date="2016-10" db="EMBL/GenBank/DDBJ databases">
        <authorList>
            <person name="Varghese N."/>
            <person name="Submissions S."/>
        </authorList>
    </citation>
    <scope>NUCLEOTIDE SEQUENCE [LARGE SCALE GENOMIC DNA]</scope>
    <source>
        <strain evidence="2">IBRC-M 10043</strain>
    </source>
</reference>
<dbReference type="AlphaFoldDB" id="A0A1H8X5P8"/>
<name>A0A1H8X5P8_9EURY</name>